<protein>
    <submittedName>
        <fullName evidence="1">Uncharacterized protein</fullName>
    </submittedName>
</protein>
<dbReference type="AlphaFoldDB" id="A0AB38U7W8"/>
<evidence type="ECO:0000313" key="1">
    <source>
        <dbReference type="EMBL" id="UYU88976.1"/>
    </source>
</evidence>
<evidence type="ECO:0000313" key="2">
    <source>
        <dbReference type="Proteomes" id="UP001162960"/>
    </source>
</evidence>
<name>A0AB38U7W8_BACT4</name>
<proteinExistence type="predicted"/>
<dbReference type="EMBL" id="CP083685">
    <property type="protein sequence ID" value="UYU88976.1"/>
    <property type="molecule type" value="Genomic_DNA"/>
</dbReference>
<organism evidence="1 2">
    <name type="scientific">Bacteroides thetaiotaomicron</name>
    <dbReference type="NCBI Taxonomy" id="818"/>
    <lineage>
        <taxon>Bacteria</taxon>
        <taxon>Pseudomonadati</taxon>
        <taxon>Bacteroidota</taxon>
        <taxon>Bacteroidia</taxon>
        <taxon>Bacteroidales</taxon>
        <taxon>Bacteroidaceae</taxon>
        <taxon>Bacteroides</taxon>
    </lineage>
</organism>
<gene>
    <name evidence="1" type="ORF">KQP74_13535</name>
</gene>
<dbReference type="RefSeq" id="WP_264455007.1">
    <property type="nucleotide sequence ID" value="NZ_CP083685.1"/>
</dbReference>
<sequence>MSYDQIIDEILSYAKMQQQKDVNGEYKININSLLKHFEKKFPELDSRPIYDMIDEIDARGWLLKRDSAILVFDPASF</sequence>
<dbReference type="Proteomes" id="UP001162960">
    <property type="component" value="Chromosome"/>
</dbReference>
<reference evidence="1" key="1">
    <citation type="submission" date="2021-06" db="EMBL/GenBank/DDBJ databases">
        <title>Interrogation of the integrated mobile genetic elements in gut-associated Bacteroides with a consensus prediction approach.</title>
        <authorList>
            <person name="Campbell D.E."/>
            <person name="Leigh J.R."/>
            <person name="Kim T."/>
            <person name="England W."/>
            <person name="Whitaker R.J."/>
            <person name="Degnan P.H."/>
        </authorList>
    </citation>
    <scope>NUCLEOTIDE SEQUENCE</scope>
    <source>
        <strain evidence="1">VPI-3443</strain>
    </source>
</reference>
<accession>A0AB38U7W8</accession>